<gene>
    <name evidence="2" type="ORF">IFO66_05980</name>
</gene>
<dbReference type="RefSeq" id="WP_192024230.1">
    <property type="nucleotide sequence ID" value="NZ_JACYTN010000002.1"/>
</dbReference>
<feature type="transmembrane region" description="Helical" evidence="1">
    <location>
        <begin position="129"/>
        <end position="151"/>
    </location>
</feature>
<evidence type="ECO:0000313" key="3">
    <source>
        <dbReference type="Proteomes" id="UP000634529"/>
    </source>
</evidence>
<accession>A0ABR9AXD6</accession>
<keyword evidence="1" id="KW-0472">Membrane</keyword>
<feature type="transmembrane region" description="Helical" evidence="1">
    <location>
        <begin position="7"/>
        <end position="34"/>
    </location>
</feature>
<keyword evidence="3" id="KW-1185">Reference proteome</keyword>
<evidence type="ECO:0008006" key="4">
    <source>
        <dbReference type="Google" id="ProtNLM"/>
    </source>
</evidence>
<organism evidence="2 3">
    <name type="scientific">Paenibacillus arenosi</name>
    <dbReference type="NCBI Taxonomy" id="2774142"/>
    <lineage>
        <taxon>Bacteria</taxon>
        <taxon>Bacillati</taxon>
        <taxon>Bacillota</taxon>
        <taxon>Bacilli</taxon>
        <taxon>Bacillales</taxon>
        <taxon>Paenibacillaceae</taxon>
        <taxon>Paenibacillus</taxon>
    </lineage>
</organism>
<feature type="transmembrane region" description="Helical" evidence="1">
    <location>
        <begin position="46"/>
        <end position="73"/>
    </location>
</feature>
<keyword evidence="1" id="KW-1133">Transmembrane helix</keyword>
<reference evidence="2 3" key="1">
    <citation type="submission" date="2020-09" db="EMBL/GenBank/DDBJ databases">
        <title>Paenibacillus sp. CAU 1523 isolated from sand of Haeundae Beach.</title>
        <authorList>
            <person name="Kim W."/>
        </authorList>
    </citation>
    <scope>NUCLEOTIDE SEQUENCE [LARGE SCALE GENOMIC DNA]</scope>
    <source>
        <strain evidence="2 3">CAU 1523</strain>
    </source>
</reference>
<evidence type="ECO:0000256" key="1">
    <source>
        <dbReference type="SAM" id="Phobius"/>
    </source>
</evidence>
<comment type="caution">
    <text evidence="2">The sequence shown here is derived from an EMBL/GenBank/DDBJ whole genome shotgun (WGS) entry which is preliminary data.</text>
</comment>
<protein>
    <recommendedName>
        <fullName evidence="4">DUF2975 domain-containing protein</fullName>
    </recommendedName>
</protein>
<dbReference type="EMBL" id="JACYTN010000002">
    <property type="protein sequence ID" value="MBD8497855.1"/>
    <property type="molecule type" value="Genomic_DNA"/>
</dbReference>
<feature type="transmembrane region" description="Helical" evidence="1">
    <location>
        <begin position="94"/>
        <end position="117"/>
    </location>
</feature>
<proteinExistence type="predicted"/>
<evidence type="ECO:0000313" key="2">
    <source>
        <dbReference type="EMBL" id="MBD8497855.1"/>
    </source>
</evidence>
<keyword evidence="1" id="KW-0812">Transmembrane</keyword>
<sequence>MYIMRKLISALIATLIFSLTLPMIFFGVNIFTIVSSLFSVDSTGRLLLTMIMFVLGGTYYALGIPLSIIIDLIMRIGSKKARKAPSKTFVMVRLLGYLLLYAMGGVVSAFITLRLFIYGDLNSWEWGYMGWEEIITFIAAAWLFAGIDYLLSKLKLFSPRKHLIDSGNDESVHV</sequence>
<name>A0ABR9AXD6_9BACL</name>
<dbReference type="Proteomes" id="UP000634529">
    <property type="component" value="Unassembled WGS sequence"/>
</dbReference>